<evidence type="ECO:0000256" key="8">
    <source>
        <dbReference type="ARBA" id="ARBA00023096"/>
    </source>
</evidence>
<evidence type="ECO:0000256" key="1">
    <source>
        <dbReference type="ARBA" id="ARBA00004738"/>
    </source>
</evidence>
<feature type="binding site" evidence="9 10">
    <location>
        <begin position="194"/>
        <end position="196"/>
    </location>
    <ligand>
        <name>substrate</name>
    </ligand>
</feature>
<dbReference type="InterPro" id="IPR000659">
    <property type="entry name" value="Pyridox_Oxase"/>
</dbReference>
<dbReference type="GO" id="GO:0008615">
    <property type="term" value="P:pyridoxine biosynthetic process"/>
    <property type="evidence" value="ECO:0007669"/>
    <property type="project" value="UniProtKB-UniRule"/>
</dbReference>
<feature type="binding site" evidence="9 11">
    <location>
        <begin position="143"/>
        <end position="144"/>
    </location>
    <ligand>
        <name>FMN</name>
        <dbReference type="ChEBI" id="CHEBI:58210"/>
    </ligand>
</feature>
<dbReference type="RefSeq" id="WP_093317814.1">
    <property type="nucleotide sequence ID" value="NZ_FOAF01000001.1"/>
</dbReference>
<proteinExistence type="inferred from homology"/>
<keyword evidence="6 9" id="KW-0288">FMN</keyword>
<comment type="catalytic activity">
    <reaction evidence="9">
        <text>pyridoxine 5'-phosphate + O2 = pyridoxal 5'-phosphate + H2O2</text>
        <dbReference type="Rhea" id="RHEA:15149"/>
        <dbReference type="ChEBI" id="CHEBI:15379"/>
        <dbReference type="ChEBI" id="CHEBI:16240"/>
        <dbReference type="ChEBI" id="CHEBI:58589"/>
        <dbReference type="ChEBI" id="CHEBI:597326"/>
        <dbReference type="EC" id="1.4.3.5"/>
    </reaction>
</comment>
<comment type="pathway">
    <text evidence="2 9">Cofactor metabolism; pyridoxal 5'-phosphate salvage; pyridoxal 5'-phosphate from pyridoxine 5'-phosphate: step 1/1.</text>
</comment>
<keyword evidence="8 9" id="KW-0664">Pyridoxine biosynthesis</keyword>
<comment type="subunit">
    <text evidence="4 9">Homodimer.</text>
</comment>
<dbReference type="EMBL" id="FOAF01000001">
    <property type="protein sequence ID" value="SEK53704.1"/>
    <property type="molecule type" value="Genomic_DNA"/>
</dbReference>
<sequence length="215" mass="24814">MQKNINIEDIRTDYRLLELDEKQVDKNPLIQFSIWFEQAVQAGLEEVNAMTLATVSTNGTPNARIVLLKDLEDNGFVFYTNYQSNKGQELTANPNASLVFFWPALQRQVRINGLVKKVNPETSEKYFHSRPIESQFGAWASPQSQVITDRNVLEQNLQSIVAKYKDQIVPKPPHWGGYKLLPTLIEFWQGRASRLHDRILYTKIDKGWNIERLAP</sequence>
<dbReference type="EC" id="1.4.3.5" evidence="9"/>
<feature type="binding site" evidence="9 11">
    <location>
        <position position="86"/>
    </location>
    <ligand>
        <name>FMN</name>
        <dbReference type="ChEBI" id="CHEBI:58210"/>
    </ligand>
</feature>
<evidence type="ECO:0000256" key="3">
    <source>
        <dbReference type="ARBA" id="ARBA00007301"/>
    </source>
</evidence>
<organism evidence="14 15">
    <name type="scientific">Olivibacter domesticus</name>
    <name type="common">Pseudosphingobacterium domesticum</name>
    <dbReference type="NCBI Taxonomy" id="407022"/>
    <lineage>
        <taxon>Bacteria</taxon>
        <taxon>Pseudomonadati</taxon>
        <taxon>Bacteroidota</taxon>
        <taxon>Sphingobacteriia</taxon>
        <taxon>Sphingobacteriales</taxon>
        <taxon>Sphingobacteriaceae</taxon>
        <taxon>Olivibacter</taxon>
    </lineage>
</organism>
<comment type="catalytic activity">
    <reaction evidence="9">
        <text>pyridoxamine 5'-phosphate + O2 + H2O = pyridoxal 5'-phosphate + H2O2 + NH4(+)</text>
        <dbReference type="Rhea" id="RHEA:15817"/>
        <dbReference type="ChEBI" id="CHEBI:15377"/>
        <dbReference type="ChEBI" id="CHEBI:15379"/>
        <dbReference type="ChEBI" id="CHEBI:16240"/>
        <dbReference type="ChEBI" id="CHEBI:28938"/>
        <dbReference type="ChEBI" id="CHEBI:58451"/>
        <dbReference type="ChEBI" id="CHEBI:597326"/>
        <dbReference type="EC" id="1.4.3.5"/>
    </reaction>
</comment>
<comment type="similarity">
    <text evidence="3 9">Belongs to the pyridoxamine 5'-phosphate oxidase family.</text>
</comment>
<dbReference type="Gene3D" id="2.30.110.10">
    <property type="entry name" value="Electron Transport, Fmn-binding Protein, Chain A"/>
    <property type="match status" value="1"/>
</dbReference>
<keyword evidence="7 9" id="KW-0560">Oxidoreductase</keyword>
<evidence type="ECO:0000256" key="5">
    <source>
        <dbReference type="ARBA" id="ARBA00022630"/>
    </source>
</evidence>
<evidence type="ECO:0000256" key="4">
    <source>
        <dbReference type="ARBA" id="ARBA00011738"/>
    </source>
</evidence>
<evidence type="ECO:0000313" key="15">
    <source>
        <dbReference type="Proteomes" id="UP000199421"/>
    </source>
</evidence>
<evidence type="ECO:0000259" key="12">
    <source>
        <dbReference type="Pfam" id="PF01243"/>
    </source>
</evidence>
<comment type="caution">
    <text evidence="9">Lacks conserved residue(s) required for the propagation of feature annotation.</text>
</comment>
<dbReference type="UniPathway" id="UPA01068">
    <property type="reaction ID" value="UER00304"/>
</dbReference>
<dbReference type="HAMAP" id="MF_01629">
    <property type="entry name" value="PdxH"/>
    <property type="match status" value="1"/>
</dbReference>
<feature type="domain" description="Pyridoxine 5'-phosphate oxidase dimerisation C-terminal" evidence="13">
    <location>
        <begin position="175"/>
        <end position="215"/>
    </location>
</feature>
<dbReference type="SUPFAM" id="SSF50475">
    <property type="entry name" value="FMN-binding split barrel"/>
    <property type="match status" value="1"/>
</dbReference>
<evidence type="ECO:0000256" key="7">
    <source>
        <dbReference type="ARBA" id="ARBA00023002"/>
    </source>
</evidence>
<dbReference type="InterPro" id="IPR012349">
    <property type="entry name" value="Split_barrel_FMN-bd"/>
</dbReference>
<dbReference type="OrthoDB" id="9780392at2"/>
<feature type="binding site" evidence="9 11">
    <location>
        <position position="198"/>
    </location>
    <ligand>
        <name>FMN</name>
        <dbReference type="ChEBI" id="CHEBI:58210"/>
    </ligand>
</feature>
<evidence type="ECO:0000256" key="11">
    <source>
        <dbReference type="PIRSR" id="PIRSR000190-2"/>
    </source>
</evidence>
<dbReference type="PANTHER" id="PTHR10851:SF0">
    <property type="entry name" value="PYRIDOXINE-5'-PHOSPHATE OXIDASE"/>
    <property type="match status" value="1"/>
</dbReference>
<dbReference type="InterPro" id="IPR011576">
    <property type="entry name" value="Pyridox_Oxase_N"/>
</dbReference>
<evidence type="ECO:0000256" key="9">
    <source>
        <dbReference type="HAMAP-Rule" id="MF_01629"/>
    </source>
</evidence>
<evidence type="ECO:0000313" key="14">
    <source>
        <dbReference type="EMBL" id="SEK53704.1"/>
    </source>
</evidence>
<feature type="binding site" evidence="9 11">
    <location>
        <position position="188"/>
    </location>
    <ligand>
        <name>FMN</name>
        <dbReference type="ChEBI" id="CHEBI:58210"/>
    </ligand>
</feature>
<comment type="function">
    <text evidence="9">Catalyzes the oxidation of either pyridoxine 5'-phosphate (PNP) or pyridoxamine 5'-phosphate (PMP) into pyridoxal 5'-phosphate (PLP).</text>
</comment>
<evidence type="ECO:0000256" key="6">
    <source>
        <dbReference type="ARBA" id="ARBA00022643"/>
    </source>
</evidence>
<dbReference type="GO" id="GO:0004733">
    <property type="term" value="F:pyridoxamine phosphate oxidase activity"/>
    <property type="evidence" value="ECO:0007669"/>
    <property type="project" value="UniProtKB-UniRule"/>
</dbReference>
<evidence type="ECO:0000256" key="10">
    <source>
        <dbReference type="PIRSR" id="PIRSR000190-1"/>
    </source>
</evidence>
<feature type="domain" description="Pyridoxamine 5'-phosphate oxidase N-terminal" evidence="12">
    <location>
        <begin position="36"/>
        <end position="160"/>
    </location>
</feature>
<dbReference type="PANTHER" id="PTHR10851">
    <property type="entry name" value="PYRIDOXINE-5-PHOSPHATE OXIDASE"/>
    <property type="match status" value="1"/>
</dbReference>
<feature type="binding site" evidence="9 10">
    <location>
        <position position="134"/>
    </location>
    <ligand>
        <name>substrate</name>
    </ligand>
</feature>
<dbReference type="FunFam" id="2.30.110.10:FF:000005">
    <property type="entry name" value="NAD(P)H-hydrate epimerase"/>
    <property type="match status" value="1"/>
</dbReference>
<dbReference type="GO" id="GO:0010181">
    <property type="term" value="F:FMN binding"/>
    <property type="evidence" value="ECO:0007669"/>
    <property type="project" value="UniProtKB-UniRule"/>
</dbReference>
<accession>A0A1H7HU87</accession>
<dbReference type="NCBIfam" id="TIGR00558">
    <property type="entry name" value="pdxH"/>
    <property type="match status" value="1"/>
</dbReference>
<reference evidence="15" key="1">
    <citation type="submission" date="2016-10" db="EMBL/GenBank/DDBJ databases">
        <authorList>
            <person name="Varghese N."/>
            <person name="Submissions S."/>
        </authorList>
    </citation>
    <scope>NUCLEOTIDE SEQUENCE [LARGE SCALE GENOMIC DNA]</scope>
    <source>
        <strain evidence="15">DSM 18733</strain>
    </source>
</reference>
<feature type="binding site" evidence="10">
    <location>
        <begin position="11"/>
        <end position="14"/>
    </location>
    <ligand>
        <name>substrate</name>
    </ligand>
</feature>
<feature type="binding site" evidence="9 10">
    <location>
        <position position="126"/>
    </location>
    <ligand>
        <name>substrate</name>
    </ligand>
</feature>
<feature type="binding site" evidence="9 11">
    <location>
        <begin position="79"/>
        <end position="80"/>
    </location>
    <ligand>
        <name>FMN</name>
        <dbReference type="ChEBI" id="CHEBI:58210"/>
    </ligand>
</feature>
<keyword evidence="5 9" id="KW-0285">Flavoprotein</keyword>
<dbReference type="Pfam" id="PF01243">
    <property type="entry name" value="PNPOx_N"/>
    <property type="match status" value="1"/>
</dbReference>
<dbReference type="InterPro" id="IPR019576">
    <property type="entry name" value="Pyridoxamine_oxidase_dimer_C"/>
</dbReference>
<dbReference type="STRING" id="407022.SAMN05661044_00481"/>
<dbReference type="AlphaFoldDB" id="A0A1H7HU87"/>
<gene>
    <name evidence="9" type="primary">pdxH</name>
    <name evidence="14" type="ORF">SAMN05661044_00481</name>
</gene>
<dbReference type="PIRSF" id="PIRSF000190">
    <property type="entry name" value="Pyd_amn-ph_oxd"/>
    <property type="match status" value="1"/>
</dbReference>
<dbReference type="InterPro" id="IPR019740">
    <property type="entry name" value="Pyridox_Oxase_CS"/>
</dbReference>
<feature type="binding site" evidence="9 10">
    <location>
        <position position="130"/>
    </location>
    <ligand>
        <name>substrate</name>
    </ligand>
</feature>
<feature type="binding site" evidence="9 11">
    <location>
        <position position="108"/>
    </location>
    <ligand>
        <name>FMN</name>
        <dbReference type="ChEBI" id="CHEBI:58210"/>
    </ligand>
</feature>
<evidence type="ECO:0000259" key="13">
    <source>
        <dbReference type="Pfam" id="PF10590"/>
    </source>
</evidence>
<dbReference type="Pfam" id="PF10590">
    <property type="entry name" value="PNP_phzG_C"/>
    <property type="match status" value="1"/>
</dbReference>
<evidence type="ECO:0000256" key="2">
    <source>
        <dbReference type="ARBA" id="ARBA00005037"/>
    </source>
</evidence>
<feature type="binding site" evidence="9 11">
    <location>
        <begin position="64"/>
        <end position="69"/>
    </location>
    <ligand>
        <name>FMN</name>
        <dbReference type="ChEBI" id="CHEBI:58210"/>
    </ligand>
</feature>
<feature type="binding site" evidence="9 10">
    <location>
        <position position="69"/>
    </location>
    <ligand>
        <name>substrate</name>
    </ligand>
</feature>
<dbReference type="Proteomes" id="UP000199421">
    <property type="component" value="Unassembled WGS sequence"/>
</dbReference>
<dbReference type="NCBIfam" id="NF004231">
    <property type="entry name" value="PRK05679.1"/>
    <property type="match status" value="1"/>
</dbReference>
<name>A0A1H7HU87_OLID1</name>
<protein>
    <recommendedName>
        <fullName evidence="9">Pyridoxine/pyridoxamine 5'-phosphate oxidase</fullName>
        <ecNumber evidence="9">1.4.3.5</ecNumber>
    </recommendedName>
    <alternativeName>
        <fullName evidence="9">PNP/PMP oxidase</fullName>
        <shortName evidence="9">PNPOx</shortName>
    </alternativeName>
    <alternativeName>
        <fullName evidence="9">Pyridoxal 5'-phosphate synthase</fullName>
    </alternativeName>
</protein>
<dbReference type="PROSITE" id="PS01064">
    <property type="entry name" value="PYRIDOX_OXIDASE"/>
    <property type="match status" value="1"/>
</dbReference>
<comment type="cofactor">
    <cofactor evidence="9 11">
        <name>FMN</name>
        <dbReference type="ChEBI" id="CHEBI:58210"/>
    </cofactor>
    <text evidence="9 11">Binds 1 FMN per subunit.</text>
</comment>
<keyword evidence="15" id="KW-1185">Reference proteome</keyword>
<comment type="pathway">
    <text evidence="1 9">Cofactor metabolism; pyridoxal 5'-phosphate salvage; pyridoxal 5'-phosphate from pyridoxamine 5'-phosphate: step 1/1.</text>
</comment>